<feature type="transmembrane region" description="Helical" evidence="7">
    <location>
        <begin position="116"/>
        <end position="137"/>
    </location>
</feature>
<dbReference type="Pfam" id="PF02417">
    <property type="entry name" value="Chromate_transp"/>
    <property type="match status" value="1"/>
</dbReference>
<protein>
    <submittedName>
        <fullName evidence="8">Chromate transporter</fullName>
    </submittedName>
</protein>
<keyword evidence="4 7" id="KW-0812">Transmembrane</keyword>
<keyword evidence="5 7" id="KW-1133">Transmembrane helix</keyword>
<evidence type="ECO:0000313" key="9">
    <source>
        <dbReference type="Proteomes" id="UP001597545"/>
    </source>
</evidence>
<evidence type="ECO:0000256" key="7">
    <source>
        <dbReference type="SAM" id="Phobius"/>
    </source>
</evidence>
<accession>A0ABW5KM77</accession>
<feature type="transmembrane region" description="Helical" evidence="7">
    <location>
        <begin position="149"/>
        <end position="169"/>
    </location>
</feature>
<dbReference type="InterPro" id="IPR003370">
    <property type="entry name" value="Chromate_transpt"/>
</dbReference>
<keyword evidence="9" id="KW-1185">Reference proteome</keyword>
<feature type="transmembrane region" description="Helical" evidence="7">
    <location>
        <begin position="46"/>
        <end position="65"/>
    </location>
</feature>
<dbReference type="PANTHER" id="PTHR43663">
    <property type="entry name" value="CHROMATE TRANSPORT PROTEIN-RELATED"/>
    <property type="match status" value="1"/>
</dbReference>
<evidence type="ECO:0000256" key="5">
    <source>
        <dbReference type="ARBA" id="ARBA00022989"/>
    </source>
</evidence>
<evidence type="ECO:0000313" key="8">
    <source>
        <dbReference type="EMBL" id="MFD2549739.1"/>
    </source>
</evidence>
<dbReference type="Proteomes" id="UP001597545">
    <property type="component" value="Unassembled WGS sequence"/>
</dbReference>
<gene>
    <name evidence="8" type="ORF">ACFSR5_18995</name>
</gene>
<name>A0ABW5KM77_9SPHI</name>
<evidence type="ECO:0000256" key="1">
    <source>
        <dbReference type="ARBA" id="ARBA00004651"/>
    </source>
</evidence>
<evidence type="ECO:0000256" key="6">
    <source>
        <dbReference type="ARBA" id="ARBA00023136"/>
    </source>
</evidence>
<keyword evidence="6 7" id="KW-0472">Membrane</keyword>
<comment type="similarity">
    <text evidence="2">Belongs to the chromate ion transporter (CHR) (TC 2.A.51) family.</text>
</comment>
<comment type="subcellular location">
    <subcellularLocation>
        <location evidence="1">Cell membrane</location>
        <topology evidence="1">Multi-pass membrane protein</topology>
    </subcellularLocation>
</comment>
<reference evidence="9" key="1">
    <citation type="journal article" date="2019" name="Int. J. Syst. Evol. Microbiol.">
        <title>The Global Catalogue of Microorganisms (GCM) 10K type strain sequencing project: providing services to taxonomists for standard genome sequencing and annotation.</title>
        <authorList>
            <consortium name="The Broad Institute Genomics Platform"/>
            <consortium name="The Broad Institute Genome Sequencing Center for Infectious Disease"/>
            <person name="Wu L."/>
            <person name="Ma J."/>
        </authorList>
    </citation>
    <scope>NUCLEOTIDE SEQUENCE [LARGE SCALE GENOMIC DNA]</scope>
    <source>
        <strain evidence="9">KCTC 42662</strain>
    </source>
</reference>
<proteinExistence type="inferred from homology"/>
<evidence type="ECO:0000256" key="3">
    <source>
        <dbReference type="ARBA" id="ARBA00022475"/>
    </source>
</evidence>
<dbReference type="PANTHER" id="PTHR43663:SF2">
    <property type="entry name" value="CHROMATE TRANSPORT PROTEIN-RELATED"/>
    <property type="match status" value="1"/>
</dbReference>
<keyword evidence="3" id="KW-1003">Cell membrane</keyword>
<feature type="transmembrane region" description="Helical" evidence="7">
    <location>
        <begin position="181"/>
        <end position="210"/>
    </location>
</feature>
<sequence length="224" mass="25124">MGRLTHAILDLTIDIGANKSLRRPLIFCIFRTQQNHYTLHFMLFKLFYLFTKIGLFTIGGGYAVIPLIEKEIVNRQWLSQIEFYELLAITESLPGVFATNIAALVGYKLYGTKGAIVAALGTILAPFLIIMLIAAFFRKFQENIYVIKAFKALRPVVVALIAAPCYGAIKANNWTASTWIFPVVALVLMFYANISPVWIIIAGCIGGIVYEKIRKKSQGELKKR</sequence>
<evidence type="ECO:0000256" key="2">
    <source>
        <dbReference type="ARBA" id="ARBA00005262"/>
    </source>
</evidence>
<evidence type="ECO:0000256" key="4">
    <source>
        <dbReference type="ARBA" id="ARBA00022692"/>
    </source>
</evidence>
<dbReference type="InterPro" id="IPR052518">
    <property type="entry name" value="CHR_Transporter"/>
</dbReference>
<dbReference type="RefSeq" id="WP_380906058.1">
    <property type="nucleotide sequence ID" value="NZ_JBHUEG010000019.1"/>
</dbReference>
<organism evidence="8 9">
    <name type="scientific">Sphingobacterium suaedae</name>
    <dbReference type="NCBI Taxonomy" id="1686402"/>
    <lineage>
        <taxon>Bacteria</taxon>
        <taxon>Pseudomonadati</taxon>
        <taxon>Bacteroidota</taxon>
        <taxon>Sphingobacteriia</taxon>
        <taxon>Sphingobacteriales</taxon>
        <taxon>Sphingobacteriaceae</taxon>
        <taxon>Sphingobacterium</taxon>
    </lineage>
</organism>
<dbReference type="EMBL" id="JBHULR010000020">
    <property type="protein sequence ID" value="MFD2549739.1"/>
    <property type="molecule type" value="Genomic_DNA"/>
</dbReference>
<comment type="caution">
    <text evidence="8">The sequence shown here is derived from an EMBL/GenBank/DDBJ whole genome shotgun (WGS) entry which is preliminary data.</text>
</comment>